<feature type="region of interest" description="Disordered" evidence="8">
    <location>
        <begin position="1"/>
        <end position="23"/>
    </location>
</feature>
<evidence type="ECO:0000313" key="10">
    <source>
        <dbReference type="Ensembl" id="ENSVKKP00000024227.1"/>
    </source>
</evidence>
<dbReference type="OMA" id="MYLITEQ"/>
<dbReference type="AlphaFoldDB" id="A0A8D2LML1"/>
<dbReference type="PANTHER" id="PTHR46077:SF3">
    <property type="entry name" value="TOPOISOMERASE I BINDING, ARGININE_SERINE-RICH LIKE"/>
    <property type="match status" value="1"/>
</dbReference>
<dbReference type="EC" id="2.3.2.27" evidence="2"/>
<keyword evidence="6" id="KW-0862">Zinc</keyword>
<comment type="catalytic activity">
    <reaction evidence="1">
        <text>S-ubiquitinyl-[E2 ubiquitin-conjugating enzyme]-L-cysteine + [acceptor protein]-L-lysine = [E2 ubiquitin-conjugating enzyme]-L-cysteine + N(6)-ubiquitinyl-[acceptor protein]-L-lysine.</text>
        <dbReference type="EC" id="2.3.2.27"/>
    </reaction>
</comment>
<proteinExistence type="predicted"/>
<dbReference type="PROSITE" id="PS50089">
    <property type="entry name" value="ZF_RING_2"/>
    <property type="match status" value="1"/>
</dbReference>
<dbReference type="GO" id="GO:0061630">
    <property type="term" value="F:ubiquitin protein ligase activity"/>
    <property type="evidence" value="ECO:0007669"/>
    <property type="project" value="UniProtKB-EC"/>
</dbReference>
<dbReference type="Pfam" id="PF13639">
    <property type="entry name" value="zf-RING_2"/>
    <property type="match status" value="1"/>
</dbReference>
<evidence type="ECO:0000256" key="4">
    <source>
        <dbReference type="ARBA" id="ARBA00022723"/>
    </source>
</evidence>
<evidence type="ECO:0000256" key="7">
    <source>
        <dbReference type="PROSITE-ProRule" id="PRU00175"/>
    </source>
</evidence>
<organism evidence="10 11">
    <name type="scientific">Varanus komodoensis</name>
    <name type="common">Komodo dragon</name>
    <dbReference type="NCBI Taxonomy" id="61221"/>
    <lineage>
        <taxon>Eukaryota</taxon>
        <taxon>Metazoa</taxon>
        <taxon>Chordata</taxon>
        <taxon>Craniata</taxon>
        <taxon>Vertebrata</taxon>
        <taxon>Euteleostomi</taxon>
        <taxon>Lepidosauria</taxon>
        <taxon>Squamata</taxon>
        <taxon>Bifurcata</taxon>
        <taxon>Unidentata</taxon>
        <taxon>Episquamata</taxon>
        <taxon>Toxicofera</taxon>
        <taxon>Anguimorpha</taxon>
        <taxon>Paleoanguimorpha</taxon>
        <taxon>Varanoidea</taxon>
        <taxon>Varanidae</taxon>
        <taxon>Varanus</taxon>
    </lineage>
</organism>
<dbReference type="Proteomes" id="UP000694545">
    <property type="component" value="Unplaced"/>
</dbReference>
<feature type="domain" description="RING-type" evidence="9">
    <location>
        <begin position="39"/>
        <end position="78"/>
    </location>
</feature>
<dbReference type="GO" id="GO:0006513">
    <property type="term" value="P:protein monoubiquitination"/>
    <property type="evidence" value="ECO:0007669"/>
    <property type="project" value="TreeGrafter"/>
</dbReference>
<evidence type="ECO:0000256" key="1">
    <source>
        <dbReference type="ARBA" id="ARBA00000900"/>
    </source>
</evidence>
<feature type="compositionally biased region" description="Polar residues" evidence="8">
    <location>
        <begin position="1"/>
        <end position="22"/>
    </location>
</feature>
<dbReference type="PROSITE" id="PS00518">
    <property type="entry name" value="ZF_RING_1"/>
    <property type="match status" value="1"/>
</dbReference>
<dbReference type="GO" id="GO:0000209">
    <property type="term" value="P:protein polyubiquitination"/>
    <property type="evidence" value="ECO:0007669"/>
    <property type="project" value="TreeGrafter"/>
</dbReference>
<evidence type="ECO:0000256" key="8">
    <source>
        <dbReference type="SAM" id="MobiDB-lite"/>
    </source>
</evidence>
<name>A0A8D2LML1_VARKO</name>
<keyword evidence="3" id="KW-0808">Transferase</keyword>
<dbReference type="InterPro" id="IPR017907">
    <property type="entry name" value="Znf_RING_CS"/>
</dbReference>
<keyword evidence="11" id="KW-1185">Reference proteome</keyword>
<keyword evidence="5 7" id="KW-0863">Zinc-finger</keyword>
<dbReference type="Gene3D" id="3.30.40.10">
    <property type="entry name" value="Zinc/RING finger domain, C3HC4 (zinc finger)"/>
    <property type="match status" value="1"/>
</dbReference>
<dbReference type="Ensembl" id="ENSVKKT00000024818.1">
    <property type="protein sequence ID" value="ENSVKKP00000024227.1"/>
    <property type="gene ID" value="ENSVKKG00000015987.1"/>
</dbReference>
<evidence type="ECO:0000256" key="6">
    <source>
        <dbReference type="ARBA" id="ARBA00022833"/>
    </source>
</evidence>
<evidence type="ECO:0000256" key="3">
    <source>
        <dbReference type="ARBA" id="ARBA00022679"/>
    </source>
</evidence>
<dbReference type="InterPro" id="IPR001841">
    <property type="entry name" value="Znf_RING"/>
</dbReference>
<protein>
    <recommendedName>
        <fullName evidence="2">RING-type E3 ubiquitin transferase</fullName>
        <ecNumber evidence="2">2.3.2.27</ecNumber>
    </recommendedName>
</protein>
<dbReference type="InterPro" id="IPR013083">
    <property type="entry name" value="Znf_RING/FYVE/PHD"/>
</dbReference>
<dbReference type="PANTHER" id="PTHR46077">
    <property type="entry name" value="E3 UBIQUITIN-PROTEIN LIGASE TOPORS"/>
    <property type="match status" value="1"/>
</dbReference>
<evidence type="ECO:0000256" key="2">
    <source>
        <dbReference type="ARBA" id="ARBA00012483"/>
    </source>
</evidence>
<accession>A0A8D2LML1</accession>
<sequence length="99" mass="11015">MASLNEELNSDNTRSGFRSPSGGSLVKVMPGGMAKSSTCAICLEGIQDKTYLNPCNHKFCFDCIQKWSRKKVLCPLCKDGCRSNRLINEQACMYLITEQ</sequence>
<reference evidence="10" key="2">
    <citation type="submission" date="2025-09" db="UniProtKB">
        <authorList>
            <consortium name="Ensembl"/>
        </authorList>
    </citation>
    <scope>IDENTIFICATION</scope>
</reference>
<keyword evidence="4" id="KW-0479">Metal-binding</keyword>
<reference evidence="10" key="1">
    <citation type="submission" date="2025-08" db="UniProtKB">
        <authorList>
            <consortium name="Ensembl"/>
        </authorList>
    </citation>
    <scope>IDENTIFICATION</scope>
</reference>
<dbReference type="GO" id="GO:0008270">
    <property type="term" value="F:zinc ion binding"/>
    <property type="evidence" value="ECO:0007669"/>
    <property type="project" value="UniProtKB-KW"/>
</dbReference>
<evidence type="ECO:0000259" key="9">
    <source>
        <dbReference type="PROSITE" id="PS50089"/>
    </source>
</evidence>
<dbReference type="SUPFAM" id="SSF57850">
    <property type="entry name" value="RING/U-box"/>
    <property type="match status" value="1"/>
</dbReference>
<evidence type="ECO:0000256" key="5">
    <source>
        <dbReference type="ARBA" id="ARBA00022771"/>
    </source>
</evidence>
<dbReference type="SMART" id="SM00184">
    <property type="entry name" value="RING"/>
    <property type="match status" value="1"/>
</dbReference>
<evidence type="ECO:0000313" key="11">
    <source>
        <dbReference type="Proteomes" id="UP000694545"/>
    </source>
</evidence>